<gene>
    <name evidence="1" type="ORF">LPJ66_002625</name>
</gene>
<proteinExistence type="predicted"/>
<evidence type="ECO:0000313" key="2">
    <source>
        <dbReference type="Proteomes" id="UP001150581"/>
    </source>
</evidence>
<comment type="caution">
    <text evidence="1">The sequence shown here is derived from an EMBL/GenBank/DDBJ whole genome shotgun (WGS) entry which is preliminary data.</text>
</comment>
<dbReference type="Proteomes" id="UP001150581">
    <property type="component" value="Unassembled WGS sequence"/>
</dbReference>
<organism evidence="1 2">
    <name type="scientific">Kickxella alabastrina</name>
    <dbReference type="NCBI Taxonomy" id="61397"/>
    <lineage>
        <taxon>Eukaryota</taxon>
        <taxon>Fungi</taxon>
        <taxon>Fungi incertae sedis</taxon>
        <taxon>Zoopagomycota</taxon>
        <taxon>Kickxellomycotina</taxon>
        <taxon>Kickxellomycetes</taxon>
        <taxon>Kickxellales</taxon>
        <taxon>Kickxellaceae</taxon>
        <taxon>Kickxella</taxon>
    </lineage>
</organism>
<reference evidence="1" key="1">
    <citation type="submission" date="2022-07" db="EMBL/GenBank/DDBJ databases">
        <title>Phylogenomic reconstructions and comparative analyses of Kickxellomycotina fungi.</title>
        <authorList>
            <person name="Reynolds N.K."/>
            <person name="Stajich J.E."/>
            <person name="Barry K."/>
            <person name="Grigoriev I.V."/>
            <person name="Crous P."/>
            <person name="Smith M.E."/>
        </authorList>
    </citation>
    <scope>NUCLEOTIDE SEQUENCE</scope>
    <source>
        <strain evidence="1">Benny 63K</strain>
    </source>
</reference>
<evidence type="ECO:0000313" key="1">
    <source>
        <dbReference type="EMBL" id="KAJ1898635.1"/>
    </source>
</evidence>
<name>A0ACC1IPW5_9FUNG</name>
<keyword evidence="2" id="KW-1185">Reference proteome</keyword>
<protein>
    <submittedName>
        <fullName evidence="1">Uncharacterized protein</fullName>
    </submittedName>
</protein>
<sequence length="1247" mass="135533">MDRDSEVETVLADDDWLNTSTDNAHGRRSRRQHQPAAERETFESFNEEELFSPSGSLSSLHEFSENDSDSAASENSARSNNDRNRSGPIIRNGLTNSVRDRLGSNGSAHAVDAAVSSAIHTESEVDVDGDDGRGAAYLGNVRKPSTLRESSPLSSLSTWQMHRGRKVIADDDDDEDEVGNGAVTAAAGADAAAADAAAAASEDDADIEDGPSSKDRRKRLKSEPGSRRHLPTNPNIGTLGRQSSRSASPQRMANQNESMEPSQRKHRPSKRRKPRYDEPDYVDSNGCPQLVYFASKGDVEVCRKLLLRGASINSADTHGWTALHEASKHSHIGILDLLLKPPTRARQHSEIEPGSDGSTASDPSESRLVRQLRSPLPNMNATTLHSRLTPLHQAVMNEDLQAVRLLLDNGASTSISNSRQLTPLDTCSDEKIARLLTDRAKTQRLISSRDKAGQTKLHRACNAGDLEQAISLVSQGADINMKDNAGWTPLHEAALEGHNSVVVALLRRGADHSAKGFGGDTPLHDACANGHYDVVRSLLVVGADPQLKNSKGITAEDMALEEEQDEVLQLIEQYRRGRPRISQQPSQTNINAAAAGKAIDLGKGKRRIVDRPLPPKRSIKGNSRKAGSSSSDSGSGGSDDGVVASSKDSARVVAKPPPMKSKKSITKGGSGSRERRSQSVQSRRSDSPDANTSSAQKRELLALKRLREEAEKPLVNYYFTSNTSKLSRDERKLQVLMGTIERMEKRKPKEKEKQRQSLGNTSAASVHDIAAMAADDTVLSADHNMGTREDANAASGANDGDDCVRGRQSSRSISPRRRRGRPPKKRIIDDDDDDRDVDDDVACSPQRQQPAWQGSAKRPRNATKTIEPLADGGNIAHGRHLVITIDGTGSKTRGAVKGTIQPDSTVVTSVTPTVKIKTEPVGAPPSISNSKQQPAMTTNGTRGEIQPRSQSSSSHRDRSAKHHSEGGRRIVEDPTAAGLRRAENITPESIAAQAIRYLPLYTIQLHCDPPTSKLDYFVVDLQIRLLLGMPIDTPSGMGSGVNNADSDSDSVDEADANPLFEAYPHIYRQRITDSQKEHLWEPLAGMFVSNLQFIHETTKAGDHAVSSKTFDDLPCSSESSADSELVSQFTLHEKKKFVALSLYFVKLDEIVELVRRDYPKISQQLITISLDLSTMGIAEMALPLPRGQLPKPAVKAVRRSETQIERPAWNGPQKMVPLKYALKLHYRNSLTFDSGNSSAQTGGSGIS</sequence>
<accession>A0ACC1IPW5</accession>
<dbReference type="EMBL" id="JANBPG010000222">
    <property type="protein sequence ID" value="KAJ1898635.1"/>
    <property type="molecule type" value="Genomic_DNA"/>
</dbReference>